<name>A0A382Y6U6_9ZZZZ</name>
<dbReference type="FunFam" id="3.40.50.300:FF:000014">
    <property type="entry name" value="DNA polymerase III subunit gamma/tau"/>
    <property type="match status" value="1"/>
</dbReference>
<evidence type="ECO:0000259" key="9">
    <source>
        <dbReference type="SMART" id="SM00382"/>
    </source>
</evidence>
<dbReference type="NCBIfam" id="TIGR02397">
    <property type="entry name" value="dnaX_nterm"/>
    <property type="match status" value="1"/>
</dbReference>
<evidence type="ECO:0000256" key="4">
    <source>
        <dbReference type="ARBA" id="ARBA00022741"/>
    </source>
</evidence>
<reference evidence="10" key="1">
    <citation type="submission" date="2018-05" db="EMBL/GenBank/DDBJ databases">
        <authorList>
            <person name="Lanie J.A."/>
            <person name="Ng W.-L."/>
            <person name="Kazmierczak K.M."/>
            <person name="Andrzejewski T.M."/>
            <person name="Davidsen T.M."/>
            <person name="Wayne K.J."/>
            <person name="Tettelin H."/>
            <person name="Glass J.I."/>
            <person name="Rusch D."/>
            <person name="Podicherti R."/>
            <person name="Tsui H.-C.T."/>
            <person name="Winkler M.E."/>
        </authorList>
    </citation>
    <scope>NUCLEOTIDE SEQUENCE</scope>
</reference>
<feature type="domain" description="AAA+ ATPase" evidence="9">
    <location>
        <begin position="37"/>
        <end position="179"/>
    </location>
</feature>
<evidence type="ECO:0000256" key="8">
    <source>
        <dbReference type="ARBA" id="ARBA00049244"/>
    </source>
</evidence>
<comment type="catalytic activity">
    <reaction evidence="8">
        <text>DNA(n) + a 2'-deoxyribonucleoside 5'-triphosphate = DNA(n+1) + diphosphate</text>
        <dbReference type="Rhea" id="RHEA:22508"/>
        <dbReference type="Rhea" id="RHEA-COMP:17339"/>
        <dbReference type="Rhea" id="RHEA-COMP:17340"/>
        <dbReference type="ChEBI" id="CHEBI:33019"/>
        <dbReference type="ChEBI" id="CHEBI:61560"/>
        <dbReference type="ChEBI" id="CHEBI:173112"/>
        <dbReference type="EC" id="2.7.7.7"/>
    </reaction>
</comment>
<dbReference type="EMBL" id="UINC01173381">
    <property type="protein sequence ID" value="SVD78944.1"/>
    <property type="molecule type" value="Genomic_DNA"/>
</dbReference>
<keyword evidence="7" id="KW-0808">Transferase</keyword>
<dbReference type="Pfam" id="PF22608">
    <property type="entry name" value="DNAX_ATPase_lid"/>
    <property type="match status" value="1"/>
</dbReference>
<dbReference type="Gene3D" id="3.40.50.300">
    <property type="entry name" value="P-loop containing nucleotide triphosphate hydrolases"/>
    <property type="match status" value="1"/>
</dbReference>
<gene>
    <name evidence="10" type="ORF">METZ01_LOCUS431798</name>
</gene>
<dbReference type="InterPro" id="IPR027417">
    <property type="entry name" value="P-loop_NTPase"/>
</dbReference>
<keyword evidence="6" id="KW-0067">ATP-binding</keyword>
<evidence type="ECO:0000256" key="6">
    <source>
        <dbReference type="ARBA" id="ARBA00022840"/>
    </source>
</evidence>
<proteinExistence type="inferred from homology"/>
<evidence type="ECO:0000256" key="3">
    <source>
        <dbReference type="ARBA" id="ARBA00022723"/>
    </source>
</evidence>
<dbReference type="PANTHER" id="PTHR11669">
    <property type="entry name" value="REPLICATION FACTOR C / DNA POLYMERASE III GAMMA-TAU SUBUNIT"/>
    <property type="match status" value="1"/>
</dbReference>
<dbReference type="GO" id="GO:0006261">
    <property type="term" value="P:DNA-templated DNA replication"/>
    <property type="evidence" value="ECO:0007669"/>
    <property type="project" value="TreeGrafter"/>
</dbReference>
<evidence type="ECO:0000256" key="7">
    <source>
        <dbReference type="ARBA" id="ARBA00022932"/>
    </source>
</evidence>
<dbReference type="GO" id="GO:0005524">
    <property type="term" value="F:ATP binding"/>
    <property type="evidence" value="ECO:0007669"/>
    <property type="project" value="UniProtKB-KW"/>
</dbReference>
<dbReference type="GO" id="GO:0009360">
    <property type="term" value="C:DNA polymerase III complex"/>
    <property type="evidence" value="ECO:0007669"/>
    <property type="project" value="InterPro"/>
</dbReference>
<dbReference type="GO" id="GO:0003887">
    <property type="term" value="F:DNA-directed DNA polymerase activity"/>
    <property type="evidence" value="ECO:0007669"/>
    <property type="project" value="UniProtKB-KW"/>
</dbReference>
<dbReference type="InterPro" id="IPR045085">
    <property type="entry name" value="HLD_clamp_pol_III_gamma_tau"/>
</dbReference>
<dbReference type="PRINTS" id="PR00300">
    <property type="entry name" value="CLPPROTEASEA"/>
</dbReference>
<protein>
    <recommendedName>
        <fullName evidence="2">DNA-directed DNA polymerase</fullName>
        <ecNumber evidence="2">2.7.7.7</ecNumber>
    </recommendedName>
</protein>
<dbReference type="InterPro" id="IPR001270">
    <property type="entry name" value="ClpA/B"/>
</dbReference>
<feature type="non-terminal residue" evidence="10">
    <location>
        <position position="239"/>
    </location>
</feature>
<evidence type="ECO:0000256" key="1">
    <source>
        <dbReference type="ARBA" id="ARBA00006360"/>
    </source>
</evidence>
<keyword evidence="7" id="KW-0548">Nucleotidyltransferase</keyword>
<evidence type="ECO:0000313" key="10">
    <source>
        <dbReference type="EMBL" id="SVD78944.1"/>
    </source>
</evidence>
<evidence type="ECO:0000256" key="5">
    <source>
        <dbReference type="ARBA" id="ARBA00022833"/>
    </source>
</evidence>
<dbReference type="EC" id="2.7.7.7" evidence="2"/>
<dbReference type="CDD" id="cd18137">
    <property type="entry name" value="HLD_clamp_pol_III_gamma_tau"/>
    <property type="match status" value="1"/>
</dbReference>
<keyword evidence="3" id="KW-0479">Metal-binding</keyword>
<evidence type="ECO:0000256" key="2">
    <source>
        <dbReference type="ARBA" id="ARBA00012417"/>
    </source>
</evidence>
<keyword evidence="5" id="KW-0862">Zinc</keyword>
<dbReference type="InterPro" id="IPR003593">
    <property type="entry name" value="AAA+_ATPase"/>
</dbReference>
<dbReference type="PANTHER" id="PTHR11669:SF0">
    <property type="entry name" value="PROTEIN STICHEL-LIKE 2"/>
    <property type="match status" value="1"/>
</dbReference>
<dbReference type="Gene3D" id="1.10.8.60">
    <property type="match status" value="1"/>
</dbReference>
<organism evidence="10">
    <name type="scientific">marine metagenome</name>
    <dbReference type="NCBI Taxonomy" id="408172"/>
    <lineage>
        <taxon>unclassified sequences</taxon>
        <taxon>metagenomes</taxon>
        <taxon>ecological metagenomes</taxon>
    </lineage>
</organism>
<keyword evidence="7" id="KW-0239">DNA-directed DNA polymerase</keyword>
<dbReference type="Pfam" id="PF13177">
    <property type="entry name" value="DNA_pol3_delta2"/>
    <property type="match status" value="1"/>
</dbReference>
<dbReference type="AlphaFoldDB" id="A0A382Y6U6"/>
<accession>A0A382Y6U6</accession>
<keyword evidence="4" id="KW-0547">Nucleotide-binding</keyword>
<comment type="similarity">
    <text evidence="1">Belongs to the DnaX/STICHEL family.</text>
</comment>
<dbReference type="SMART" id="SM00382">
    <property type="entry name" value="AAA"/>
    <property type="match status" value="1"/>
</dbReference>
<dbReference type="SUPFAM" id="SSF52540">
    <property type="entry name" value="P-loop containing nucleoside triphosphate hydrolases"/>
    <property type="match status" value="1"/>
</dbReference>
<dbReference type="NCBIfam" id="NF004046">
    <property type="entry name" value="PRK05563.1"/>
    <property type="match status" value="1"/>
</dbReference>
<dbReference type="FunFam" id="1.10.8.60:FF:000013">
    <property type="entry name" value="DNA polymerase III subunit gamma/tau"/>
    <property type="match status" value="1"/>
</dbReference>
<dbReference type="InterPro" id="IPR050238">
    <property type="entry name" value="DNA_Rep/Repair_Clamp_Loader"/>
</dbReference>
<sequence length="239" mass="27250">MSYQVLSRKWRPQLFDEIVGQKHVTITLQNAIGMDRVAHGYLFSGPRGVGKTTTARILAKTLNCENSLNNNPCNKCTNCHDITHGNNLDVQEFDGASNRGIDEIRDLRETIKYPPNNGKYRIFIIDEVHMLTREAFNALLKTLEEPPAHVIFIMATTDDHKIPVTIKSRTQKFDFKLISEDEIAKFLNKILENEKIKHDNKGIFQIAQKANGSLRDSLSLLDQVIAYANETLNIKMIRE</sequence>
<dbReference type="InterPro" id="IPR012763">
    <property type="entry name" value="DNA_pol_III_sug/sutau_N"/>
</dbReference>
<dbReference type="CDD" id="cd00009">
    <property type="entry name" value="AAA"/>
    <property type="match status" value="1"/>
</dbReference>
<dbReference type="GO" id="GO:0046872">
    <property type="term" value="F:metal ion binding"/>
    <property type="evidence" value="ECO:0007669"/>
    <property type="project" value="UniProtKB-KW"/>
</dbReference>